<comment type="caution">
    <text evidence="3">The sequence shown here is derived from an EMBL/GenBank/DDBJ whole genome shotgun (WGS) entry which is preliminary data.</text>
</comment>
<feature type="binding site" evidence="2">
    <location>
        <position position="55"/>
    </location>
    <ligand>
        <name>pyruvate</name>
        <dbReference type="ChEBI" id="CHEBI:15361"/>
    </ligand>
</feature>
<dbReference type="SMART" id="SM01130">
    <property type="entry name" value="DHDPS"/>
    <property type="match status" value="1"/>
</dbReference>
<dbReference type="PANTHER" id="PTHR12128:SF66">
    <property type="entry name" value="4-HYDROXY-2-OXOGLUTARATE ALDOLASE, MITOCHONDRIAL"/>
    <property type="match status" value="1"/>
</dbReference>
<dbReference type="GO" id="GO:0008675">
    <property type="term" value="F:2-dehydro-3-deoxy-phosphogluconate aldolase activity"/>
    <property type="evidence" value="ECO:0007669"/>
    <property type="project" value="UniProtKB-ARBA"/>
</dbReference>
<dbReference type="GO" id="GO:0008840">
    <property type="term" value="F:4-hydroxy-tetrahydrodipicolinate synthase activity"/>
    <property type="evidence" value="ECO:0007669"/>
    <property type="project" value="TreeGrafter"/>
</dbReference>
<dbReference type="Pfam" id="PF00701">
    <property type="entry name" value="DHDPS"/>
    <property type="match status" value="1"/>
</dbReference>
<evidence type="ECO:0000256" key="1">
    <source>
        <dbReference type="ARBA" id="ARBA00023239"/>
    </source>
</evidence>
<dbReference type="SUPFAM" id="SSF51569">
    <property type="entry name" value="Aldolase"/>
    <property type="match status" value="1"/>
</dbReference>
<reference evidence="3" key="1">
    <citation type="journal article" date="2020" name="mSystems">
        <title>Genome- and Community-Level Interaction Insights into Carbon Utilization and Element Cycling Functions of Hydrothermarchaeota in Hydrothermal Sediment.</title>
        <authorList>
            <person name="Zhou Z."/>
            <person name="Liu Y."/>
            <person name="Xu W."/>
            <person name="Pan J."/>
            <person name="Luo Z.H."/>
            <person name="Li M."/>
        </authorList>
    </citation>
    <scope>NUCLEOTIDE SEQUENCE [LARGE SCALE GENOMIC DNA]</scope>
    <source>
        <strain evidence="3">SpSt-618</strain>
        <strain evidence="4">SpSt-657</strain>
    </source>
</reference>
<accession>A0A7J3I7Q5</accession>
<dbReference type="InterPro" id="IPR013785">
    <property type="entry name" value="Aldolase_TIM"/>
</dbReference>
<dbReference type="EMBL" id="DTAI01000128">
    <property type="protein sequence ID" value="HGN36780.1"/>
    <property type="molecule type" value="Genomic_DNA"/>
</dbReference>
<dbReference type="PIRSF" id="PIRSF001365">
    <property type="entry name" value="DHDPS"/>
    <property type="match status" value="1"/>
</dbReference>
<dbReference type="CDD" id="cd00408">
    <property type="entry name" value="DHDPS-like"/>
    <property type="match status" value="1"/>
</dbReference>
<dbReference type="PANTHER" id="PTHR12128">
    <property type="entry name" value="DIHYDRODIPICOLINATE SYNTHASE"/>
    <property type="match status" value="1"/>
</dbReference>
<keyword evidence="1" id="KW-0456">Lyase</keyword>
<organism evidence="3">
    <name type="scientific">Ignisphaera aggregans</name>
    <dbReference type="NCBI Taxonomy" id="334771"/>
    <lineage>
        <taxon>Archaea</taxon>
        <taxon>Thermoproteota</taxon>
        <taxon>Thermoprotei</taxon>
        <taxon>Desulfurococcales</taxon>
        <taxon>Desulfurococcaceae</taxon>
        <taxon>Ignisphaera</taxon>
    </lineage>
</organism>
<gene>
    <name evidence="3" type="ORF">ENT87_04430</name>
    <name evidence="4" type="ORF">ENU30_00520</name>
</gene>
<dbReference type="InterPro" id="IPR002220">
    <property type="entry name" value="DapA-like"/>
</dbReference>
<proteinExistence type="predicted"/>
<protein>
    <submittedName>
        <fullName evidence="3">Dihydrodipicolinate synthase family protein</fullName>
    </submittedName>
</protein>
<dbReference type="Gene3D" id="3.20.20.70">
    <property type="entry name" value="Aldolase class I"/>
    <property type="match status" value="1"/>
</dbReference>
<name>A0A7J3I7Q5_9CREN</name>
<evidence type="ECO:0000313" key="4">
    <source>
        <dbReference type="EMBL" id="HGQ17453.1"/>
    </source>
</evidence>
<evidence type="ECO:0000256" key="2">
    <source>
        <dbReference type="PIRSR" id="PIRSR001365-2"/>
    </source>
</evidence>
<dbReference type="EMBL" id="DTBZ01000015">
    <property type="protein sequence ID" value="HGQ17453.1"/>
    <property type="molecule type" value="Genomic_DNA"/>
</dbReference>
<evidence type="ECO:0000313" key="3">
    <source>
        <dbReference type="EMBL" id="HGN36780.1"/>
    </source>
</evidence>
<sequence length="311" mass="34834">MQGGKIFNPFKEYSLIPAIVTPMRADYSVDLDQMEKYVKWLLNFDIGGLAVAVDTGEGPQLYRDEKLAIVKLVSSVVKGRVPVVVGLQAINTFDAIEMAKQLRDSGADAFLVFPHSLFIGHPNEDVIYMYHKALSDSIDVPLVVFNLQPELGGVEYTPKAIELLSSLRTVVAIKEASFNAKKFLDIVRVIKRLGNSIMVLTGNDNFIYESLVMGARGGLLGFGTIAVGEQVEMFRLVAKRRYDEALEIWEMLVPLMEVVFAPPVRNYRARLKEALTMMGVLETAYVRPPLHPISSDERERIRGILKQLKFI</sequence>
<dbReference type="AlphaFoldDB" id="A0A7J3I7Q5"/>